<evidence type="ECO:0000259" key="4">
    <source>
        <dbReference type="Pfam" id="PF13649"/>
    </source>
</evidence>
<gene>
    <name evidence="5" type="ORF">FKG94_21820</name>
</gene>
<protein>
    <submittedName>
        <fullName evidence="5">Class I SAM-dependent methyltransferase</fullName>
    </submittedName>
</protein>
<keyword evidence="2 5" id="KW-0808">Transferase</keyword>
<dbReference type="Gene3D" id="3.40.50.150">
    <property type="entry name" value="Vaccinia Virus protein VP39"/>
    <property type="match status" value="1"/>
</dbReference>
<dbReference type="SUPFAM" id="SSF53335">
    <property type="entry name" value="S-adenosyl-L-methionine-dependent methyltransferases"/>
    <property type="match status" value="1"/>
</dbReference>
<name>A0A545SYW7_9GAMM</name>
<reference evidence="5 6" key="1">
    <citation type="submission" date="2019-06" db="EMBL/GenBank/DDBJ databases">
        <title>Whole genome sequence for Cellvibrionaceae sp. R142.</title>
        <authorList>
            <person name="Wang G."/>
        </authorList>
    </citation>
    <scope>NUCLEOTIDE SEQUENCE [LARGE SCALE GENOMIC DNA]</scope>
    <source>
        <strain evidence="5 6">R142</strain>
    </source>
</reference>
<keyword evidence="1 5" id="KW-0489">Methyltransferase</keyword>
<proteinExistence type="predicted"/>
<dbReference type="InterPro" id="IPR029063">
    <property type="entry name" value="SAM-dependent_MTases_sf"/>
</dbReference>
<dbReference type="InterPro" id="IPR041698">
    <property type="entry name" value="Methyltransf_25"/>
</dbReference>
<evidence type="ECO:0000313" key="5">
    <source>
        <dbReference type="EMBL" id="TQV70162.1"/>
    </source>
</evidence>
<dbReference type="CDD" id="cd02440">
    <property type="entry name" value="AdoMet_MTases"/>
    <property type="match status" value="1"/>
</dbReference>
<dbReference type="GO" id="GO:0032259">
    <property type="term" value="P:methylation"/>
    <property type="evidence" value="ECO:0007669"/>
    <property type="project" value="UniProtKB-KW"/>
</dbReference>
<dbReference type="AlphaFoldDB" id="A0A545SYW7"/>
<comment type="caution">
    <text evidence="5">The sequence shown here is derived from an EMBL/GenBank/DDBJ whole genome shotgun (WGS) entry which is preliminary data.</text>
</comment>
<keyword evidence="3" id="KW-0949">S-adenosyl-L-methionine</keyword>
<dbReference type="GO" id="GO:0010420">
    <property type="term" value="F:polyprenyldihydroxybenzoate methyltransferase activity"/>
    <property type="evidence" value="ECO:0007669"/>
    <property type="project" value="TreeGrafter"/>
</dbReference>
<feature type="domain" description="Methyltransferase" evidence="4">
    <location>
        <begin position="51"/>
        <end position="139"/>
    </location>
</feature>
<evidence type="ECO:0000256" key="3">
    <source>
        <dbReference type="ARBA" id="ARBA00022691"/>
    </source>
</evidence>
<sequence>MFSDEKILDSWQKNVQPWTTAVRDKQIPSRNLVTDGAIVDAVAVAAGHTALDIGCGEGWLVRELAARGLSVTGLDAVADLIARARQCSDEDYLVLSYEALAREGLDRRFDLVVCNFSLLGDKSVEGVFGTVPALLNPGGSFIVQTIHPLVACGEYRYEDGWREGSWQGFSEDFTDPAPWYFRTLESWVAMFGRHNLVLSKIAEPLHPETGKPASILFTAQLRP</sequence>
<evidence type="ECO:0000256" key="2">
    <source>
        <dbReference type="ARBA" id="ARBA00022679"/>
    </source>
</evidence>
<organism evidence="5 6">
    <name type="scientific">Exilibacterium tricleocarpae</name>
    <dbReference type="NCBI Taxonomy" id="2591008"/>
    <lineage>
        <taxon>Bacteria</taxon>
        <taxon>Pseudomonadati</taxon>
        <taxon>Pseudomonadota</taxon>
        <taxon>Gammaproteobacteria</taxon>
        <taxon>Cellvibrionales</taxon>
        <taxon>Cellvibrionaceae</taxon>
        <taxon>Exilibacterium</taxon>
    </lineage>
</organism>
<dbReference type="Proteomes" id="UP000319732">
    <property type="component" value="Unassembled WGS sequence"/>
</dbReference>
<dbReference type="PANTHER" id="PTHR43464:SF19">
    <property type="entry name" value="UBIQUINONE BIOSYNTHESIS O-METHYLTRANSFERASE, MITOCHONDRIAL"/>
    <property type="match status" value="1"/>
</dbReference>
<evidence type="ECO:0000313" key="6">
    <source>
        <dbReference type="Proteomes" id="UP000319732"/>
    </source>
</evidence>
<evidence type="ECO:0000256" key="1">
    <source>
        <dbReference type="ARBA" id="ARBA00022603"/>
    </source>
</evidence>
<dbReference type="EMBL" id="VHSG01000025">
    <property type="protein sequence ID" value="TQV70162.1"/>
    <property type="molecule type" value="Genomic_DNA"/>
</dbReference>
<dbReference type="Pfam" id="PF13649">
    <property type="entry name" value="Methyltransf_25"/>
    <property type="match status" value="1"/>
</dbReference>
<accession>A0A545SYW7</accession>
<dbReference type="PANTHER" id="PTHR43464">
    <property type="entry name" value="METHYLTRANSFERASE"/>
    <property type="match status" value="1"/>
</dbReference>
<keyword evidence="6" id="KW-1185">Reference proteome</keyword>
<dbReference type="OrthoDB" id="9791837at2"/>
<dbReference type="RefSeq" id="WP_142929066.1">
    <property type="nucleotide sequence ID" value="NZ_ML660103.1"/>
</dbReference>